<name>A0A0K2V4B2_LEPSM</name>
<dbReference type="EMBL" id="HACA01027997">
    <property type="protein sequence ID" value="CDW45358.1"/>
    <property type="molecule type" value="Transcribed_RNA"/>
</dbReference>
<sequence>SKSHTKYCLYKRVFFLGLKKNKVSTILICQNINCPNIMPTIFLRSHFHQ</sequence>
<feature type="non-terminal residue" evidence="1">
    <location>
        <position position="1"/>
    </location>
</feature>
<evidence type="ECO:0000313" key="1">
    <source>
        <dbReference type="EMBL" id="CDW45358.1"/>
    </source>
</evidence>
<accession>A0A0K2V4B2</accession>
<reference evidence="1" key="1">
    <citation type="submission" date="2014-05" db="EMBL/GenBank/DDBJ databases">
        <authorList>
            <person name="Chronopoulou M."/>
        </authorList>
    </citation>
    <scope>NUCLEOTIDE SEQUENCE</scope>
    <source>
        <tissue evidence="1">Whole organism</tissue>
    </source>
</reference>
<dbReference type="AlphaFoldDB" id="A0A0K2V4B2"/>
<organism evidence="1">
    <name type="scientific">Lepeophtheirus salmonis</name>
    <name type="common">Salmon louse</name>
    <name type="synonym">Caligus salmonis</name>
    <dbReference type="NCBI Taxonomy" id="72036"/>
    <lineage>
        <taxon>Eukaryota</taxon>
        <taxon>Metazoa</taxon>
        <taxon>Ecdysozoa</taxon>
        <taxon>Arthropoda</taxon>
        <taxon>Crustacea</taxon>
        <taxon>Multicrustacea</taxon>
        <taxon>Hexanauplia</taxon>
        <taxon>Copepoda</taxon>
        <taxon>Siphonostomatoida</taxon>
        <taxon>Caligidae</taxon>
        <taxon>Lepeophtheirus</taxon>
    </lineage>
</organism>
<protein>
    <submittedName>
        <fullName evidence="1">Uncharacterized protein</fullName>
    </submittedName>
</protein>
<proteinExistence type="predicted"/>